<proteinExistence type="predicted"/>
<feature type="compositionally biased region" description="Basic and acidic residues" evidence="1">
    <location>
        <begin position="82"/>
        <end position="91"/>
    </location>
</feature>
<feature type="region of interest" description="Disordered" evidence="1">
    <location>
        <begin position="43"/>
        <end position="91"/>
    </location>
</feature>
<gene>
    <name evidence="2" type="ORF">O3P69_010377</name>
</gene>
<evidence type="ECO:0000256" key="1">
    <source>
        <dbReference type="SAM" id="MobiDB-lite"/>
    </source>
</evidence>
<sequence length="91" mass="10093">MTGMLIPRNTARIQNERRVLSEEAVKEAEQKWRNKLATVTIQRVQPPGSSRSKVSSYSIVKPHSPTSLQSPAGIEADAISTKPKEVSAHYH</sequence>
<feature type="compositionally biased region" description="Low complexity" evidence="1">
    <location>
        <begin position="49"/>
        <end position="58"/>
    </location>
</feature>
<dbReference type="AlphaFoldDB" id="A0AAW0TU97"/>
<evidence type="ECO:0000313" key="3">
    <source>
        <dbReference type="Proteomes" id="UP001487740"/>
    </source>
</evidence>
<accession>A0AAW0TU97</accession>
<keyword evidence="3" id="KW-1185">Reference proteome</keyword>
<name>A0AAW0TU97_SCYPA</name>
<protein>
    <submittedName>
        <fullName evidence="2">Uncharacterized protein</fullName>
    </submittedName>
</protein>
<organism evidence="2 3">
    <name type="scientific">Scylla paramamosain</name>
    <name type="common">Mud crab</name>
    <dbReference type="NCBI Taxonomy" id="85552"/>
    <lineage>
        <taxon>Eukaryota</taxon>
        <taxon>Metazoa</taxon>
        <taxon>Ecdysozoa</taxon>
        <taxon>Arthropoda</taxon>
        <taxon>Crustacea</taxon>
        <taxon>Multicrustacea</taxon>
        <taxon>Malacostraca</taxon>
        <taxon>Eumalacostraca</taxon>
        <taxon>Eucarida</taxon>
        <taxon>Decapoda</taxon>
        <taxon>Pleocyemata</taxon>
        <taxon>Brachyura</taxon>
        <taxon>Eubrachyura</taxon>
        <taxon>Portunoidea</taxon>
        <taxon>Portunidae</taxon>
        <taxon>Portuninae</taxon>
        <taxon>Scylla</taxon>
    </lineage>
</organism>
<dbReference type="EMBL" id="JARAKH010000025">
    <property type="protein sequence ID" value="KAK8390633.1"/>
    <property type="molecule type" value="Genomic_DNA"/>
</dbReference>
<dbReference type="Proteomes" id="UP001487740">
    <property type="component" value="Unassembled WGS sequence"/>
</dbReference>
<comment type="caution">
    <text evidence="2">The sequence shown here is derived from an EMBL/GenBank/DDBJ whole genome shotgun (WGS) entry which is preliminary data.</text>
</comment>
<evidence type="ECO:0000313" key="2">
    <source>
        <dbReference type="EMBL" id="KAK8390633.1"/>
    </source>
</evidence>
<reference evidence="2 3" key="1">
    <citation type="submission" date="2023-03" db="EMBL/GenBank/DDBJ databases">
        <title>High-quality genome of Scylla paramamosain provides insights in environmental adaptation.</title>
        <authorList>
            <person name="Zhang L."/>
        </authorList>
    </citation>
    <scope>NUCLEOTIDE SEQUENCE [LARGE SCALE GENOMIC DNA]</scope>
    <source>
        <strain evidence="2">LZ_2023a</strain>
        <tissue evidence="2">Muscle</tissue>
    </source>
</reference>